<feature type="chain" id="PRO_5045648474" evidence="2">
    <location>
        <begin position="40"/>
        <end position="300"/>
    </location>
</feature>
<gene>
    <name evidence="3" type="ORF">DOFOFD_10680</name>
</gene>
<protein>
    <submittedName>
        <fullName evidence="3">Uncharacterized protein</fullName>
    </submittedName>
</protein>
<keyword evidence="2" id="KW-0732">Signal</keyword>
<organism evidence="3 4">
    <name type="scientific">Sorlinia euscelidii</name>
    <dbReference type="NCBI Taxonomy" id="3081148"/>
    <lineage>
        <taxon>Bacteria</taxon>
        <taxon>Pseudomonadati</taxon>
        <taxon>Pseudomonadota</taxon>
        <taxon>Alphaproteobacteria</taxon>
        <taxon>Acetobacterales</taxon>
        <taxon>Acetobacteraceae</taxon>
        <taxon>Sorlinia</taxon>
    </lineage>
</organism>
<keyword evidence="4" id="KW-1185">Reference proteome</keyword>
<name>A0ABU7U4S8_9PROT</name>
<dbReference type="RefSeq" id="WP_394820283.1">
    <property type="nucleotide sequence ID" value="NZ_JAWJZY010000005.1"/>
</dbReference>
<feature type="signal peptide" evidence="2">
    <location>
        <begin position="1"/>
        <end position="39"/>
    </location>
</feature>
<evidence type="ECO:0000313" key="4">
    <source>
        <dbReference type="Proteomes" id="UP001312908"/>
    </source>
</evidence>
<accession>A0ABU7U4S8</accession>
<comment type="caution">
    <text evidence="3">The sequence shown here is derived from an EMBL/GenBank/DDBJ whole genome shotgun (WGS) entry which is preliminary data.</text>
</comment>
<sequence length="300" mass="32516">MTRQRLNRATRCRHSTLHRSRMWMALSGAVLLSACGRGAAPPVADQKMQQSLDAGRSAYDLGYRAQALSAYRMAYQRALLSNDQAGLGSAGYNLAVVHLRDHQWQAALDAVSMTEKDLAIRGFGTPARLALVQAAALYQGKNYAQAARIACHLPSSPVAFGLRAQYFCGVSHVALGHDTQAQQSLTVLDHAGARDLRLRADRAALRAQLRLAQRLYAESLSAAQEAVTLNRLTGNHAAMRQMLDIAAISAEKLGRSDLAQALTRQRQQSLEAENAARIPSIEPDDPSAGTALSHSEPTRR</sequence>
<proteinExistence type="predicted"/>
<evidence type="ECO:0000256" key="1">
    <source>
        <dbReference type="SAM" id="MobiDB-lite"/>
    </source>
</evidence>
<dbReference type="PROSITE" id="PS51257">
    <property type="entry name" value="PROKAR_LIPOPROTEIN"/>
    <property type="match status" value="1"/>
</dbReference>
<evidence type="ECO:0000313" key="3">
    <source>
        <dbReference type="EMBL" id="MEE8659470.1"/>
    </source>
</evidence>
<dbReference type="Proteomes" id="UP001312908">
    <property type="component" value="Unassembled WGS sequence"/>
</dbReference>
<feature type="region of interest" description="Disordered" evidence="1">
    <location>
        <begin position="263"/>
        <end position="300"/>
    </location>
</feature>
<reference evidence="3 4" key="1">
    <citation type="submission" date="2023-10" db="EMBL/GenBank/DDBJ databases">
        <title>Sorlinia euscelidii gen. nov., sp. nov., an acetic acid bacteria isolated from the gut of Euscelidius variegatus emitter.</title>
        <authorList>
            <person name="Michoud G."/>
            <person name="Marasco R."/>
            <person name="Seferji K."/>
            <person name="Gonella E."/>
            <person name="Garuglieri E."/>
            <person name="Alma A."/>
            <person name="Mapelli F."/>
            <person name="Borin S."/>
            <person name="Daffonchio D."/>
            <person name="Crotti E."/>
        </authorList>
    </citation>
    <scope>NUCLEOTIDE SEQUENCE [LARGE SCALE GENOMIC DNA]</scope>
    <source>
        <strain evidence="3 4">EV16P</strain>
    </source>
</reference>
<feature type="compositionally biased region" description="Polar residues" evidence="1">
    <location>
        <begin position="290"/>
        <end position="300"/>
    </location>
</feature>
<evidence type="ECO:0000256" key="2">
    <source>
        <dbReference type="SAM" id="SignalP"/>
    </source>
</evidence>
<dbReference type="EMBL" id="JAWJZY010000005">
    <property type="protein sequence ID" value="MEE8659470.1"/>
    <property type="molecule type" value="Genomic_DNA"/>
</dbReference>